<proteinExistence type="predicted"/>
<reference evidence="8" key="2">
    <citation type="submission" date="2019-11" db="EMBL/GenBank/DDBJ databases">
        <title>Improved Assembly of Tolypothrix boutellei genome.</title>
        <authorList>
            <person name="Sarangi A.N."/>
            <person name="Mukherjee M."/>
            <person name="Ghosh S."/>
            <person name="Singh D."/>
            <person name="Das A."/>
            <person name="Kant S."/>
            <person name="Prusty A."/>
            <person name="Tripathy S."/>
        </authorList>
    </citation>
    <scope>NUCLEOTIDE SEQUENCE</scope>
    <source>
        <strain evidence="8">VB521301</strain>
    </source>
</reference>
<dbReference type="EMBL" id="JHEG04000001">
    <property type="protein sequence ID" value="KAF3886769.1"/>
    <property type="molecule type" value="Genomic_DNA"/>
</dbReference>
<evidence type="ECO:0000259" key="7">
    <source>
        <dbReference type="Pfam" id="PF13244"/>
    </source>
</evidence>
<keyword evidence="4 6" id="KW-1133">Transmembrane helix</keyword>
<keyword evidence="2" id="KW-1003">Cell membrane</keyword>
<dbReference type="Pfam" id="PF13244">
    <property type="entry name" value="MbhD"/>
    <property type="match status" value="1"/>
</dbReference>
<evidence type="ECO:0000313" key="9">
    <source>
        <dbReference type="EMBL" id="KIE10754.1"/>
    </source>
</evidence>
<evidence type="ECO:0000256" key="1">
    <source>
        <dbReference type="ARBA" id="ARBA00004651"/>
    </source>
</evidence>
<keyword evidence="3 6" id="KW-0812">Transmembrane</keyword>
<keyword evidence="5 6" id="KW-0472">Membrane</keyword>
<dbReference type="AlphaFoldDB" id="A0A0C1QZ34"/>
<name>A0A0C1QZ34_9CYAN</name>
<comment type="caution">
    <text evidence="9">The sequence shown here is derived from an EMBL/GenBank/DDBJ whole genome shotgun (WGS) entry which is preliminary data.</text>
</comment>
<dbReference type="NCBIfam" id="NF005628">
    <property type="entry name" value="PRK07377.1-4"/>
    <property type="match status" value="1"/>
</dbReference>
<dbReference type="STRING" id="1479485.DA73_0219900"/>
<gene>
    <name evidence="9" type="ORF">DA73_0219900</name>
    <name evidence="8" type="ORF">DA73_0400015730</name>
</gene>
<evidence type="ECO:0000256" key="5">
    <source>
        <dbReference type="ARBA" id="ARBA00023136"/>
    </source>
</evidence>
<feature type="transmembrane region" description="Helical" evidence="6">
    <location>
        <begin position="53"/>
        <end position="71"/>
    </location>
</feature>
<dbReference type="EMBL" id="JHEG02000048">
    <property type="protein sequence ID" value="KIE10754.1"/>
    <property type="molecule type" value="Genomic_DNA"/>
</dbReference>
<evidence type="ECO:0000256" key="2">
    <source>
        <dbReference type="ARBA" id="ARBA00022475"/>
    </source>
</evidence>
<organism evidence="9">
    <name type="scientific">Tolypothrix bouteillei VB521301</name>
    <dbReference type="NCBI Taxonomy" id="1479485"/>
    <lineage>
        <taxon>Bacteria</taxon>
        <taxon>Bacillati</taxon>
        <taxon>Cyanobacteriota</taxon>
        <taxon>Cyanophyceae</taxon>
        <taxon>Nostocales</taxon>
        <taxon>Tolypothrichaceae</taxon>
        <taxon>Tolypothrix</taxon>
    </lineage>
</organism>
<protein>
    <submittedName>
        <fullName evidence="8">DUF4040 domain-containing protein</fullName>
    </submittedName>
</protein>
<evidence type="ECO:0000313" key="10">
    <source>
        <dbReference type="Proteomes" id="UP000029738"/>
    </source>
</evidence>
<dbReference type="InterPro" id="IPR025383">
    <property type="entry name" value="MrpA_C/MbhD"/>
</dbReference>
<dbReference type="Proteomes" id="UP000029738">
    <property type="component" value="Unassembled WGS sequence"/>
</dbReference>
<dbReference type="OrthoDB" id="467332at2"/>
<evidence type="ECO:0000256" key="3">
    <source>
        <dbReference type="ARBA" id="ARBA00022692"/>
    </source>
</evidence>
<comment type="subcellular location">
    <subcellularLocation>
        <location evidence="1">Cell membrane</location>
        <topology evidence="1">Multi-pass membrane protein</topology>
    </subcellularLocation>
</comment>
<evidence type="ECO:0000256" key="4">
    <source>
        <dbReference type="ARBA" id="ARBA00022989"/>
    </source>
</evidence>
<dbReference type="RefSeq" id="WP_038081592.1">
    <property type="nucleotide sequence ID" value="NZ_JHEG04000001.1"/>
</dbReference>
<evidence type="ECO:0000256" key="6">
    <source>
        <dbReference type="SAM" id="Phobius"/>
    </source>
</evidence>
<feature type="transmembrane region" description="Helical" evidence="6">
    <location>
        <begin position="30"/>
        <end position="47"/>
    </location>
</feature>
<keyword evidence="10" id="KW-1185">Reference proteome</keyword>
<feature type="transmembrane region" description="Helical" evidence="6">
    <location>
        <begin position="6"/>
        <end position="23"/>
    </location>
</feature>
<feature type="domain" description="MrpA C-terminal/MbhD" evidence="7">
    <location>
        <begin position="11"/>
        <end position="74"/>
    </location>
</feature>
<evidence type="ECO:0000313" key="8">
    <source>
        <dbReference type="EMBL" id="KAF3886769.1"/>
    </source>
</evidence>
<accession>A0A0C1QZ34</accession>
<reference evidence="9" key="1">
    <citation type="journal article" date="2015" name="Genome Announc.">
        <title>Draft Genome Sequence of Tolypothrix boutellei Strain VB521301.</title>
        <authorList>
            <person name="Chandrababunaidu M.M."/>
            <person name="Singh D."/>
            <person name="Sen D."/>
            <person name="Bhan S."/>
            <person name="Das S."/>
            <person name="Gupta A."/>
            <person name="Adhikary S.P."/>
            <person name="Tripathy S."/>
        </authorList>
    </citation>
    <scope>NUCLEOTIDE SEQUENCE</scope>
    <source>
        <strain evidence="9">VB521301</strain>
    </source>
</reference>
<sequence length="206" mass="23082">MNDIYIYVMVALLPLTASMVIFQVNPYHALVTRGILGAVAAMIYAVLGAADVALTEALVGTMLAITLYAVAVRSSLVMRLGVLESESMEADKDLLNDRANNHFGQLTNELRTIFEKRHMRLELVTYYNTEQLHQALMDKEVHMTCFRQLLLPMAQAVPSLSQQSEKPSYRATTRVRRIYEIVQAELMLPGTTLTYVNALDSGEKQI</sequence>
<dbReference type="NCBIfam" id="NF005630">
    <property type="entry name" value="PRK07377.1-6"/>
    <property type="match status" value="1"/>
</dbReference>
<dbReference type="GO" id="GO:0005886">
    <property type="term" value="C:plasma membrane"/>
    <property type="evidence" value="ECO:0007669"/>
    <property type="project" value="UniProtKB-SubCell"/>
</dbReference>